<dbReference type="Gene3D" id="3.40.50.10140">
    <property type="entry name" value="Toll/interleukin-1 receptor homology (TIR) domain"/>
    <property type="match status" value="1"/>
</dbReference>
<sequence>MIKVFISYSHDNDEHCERVRGLDASLSRDGSDCRLDVHKDTDEDWPSWMTNQLIEADFILCVITEIYEYRFRDNELPDQGLGVGWEAGLIRRLLYAKKLRNDRIFPVFFNIPDRNHIPLELQGYDSFLLDGLAGYEVLLRKLLSKQLYSKPAIGTPPDLETRATVPLFARPDKVSSPTDDAPKVNISHILRYAPAQLIGREQEIARLNDAWGRVMREETSRTRIITFVALGGEGKTSLIAKWVVDEMLDKGWRDCNAAFAWSFYNQGTREQLAASSDLFLKEALNFFGDDEDKDFASSPAGAYEKGQRLARIVGQRRNLLILDGLEPLQYAPAGSMRGELKDQGIAVLLKNLAQNSQGLCVATTRYSLPDLKAFWRTTAPEIKLERLSRDAGVHLLRTFDVHGAVQEFDALVKDVKGHALTLTLLGAYLRDAHNGDIRKRDLVKLEEADSEEQGGHAFRVMNAYAQALDNEGSKGTQALAILRLLGLFDRPATVECLDALWNGEAIPDLTEPLIGLSEAQRNIILKRLEDSRLLTVNRDVSGMLVSLDAHPLLREYFAKRLREQCFDAWRAAHWRLHKYLAAATPDKPRPTLEDLQPLYQAVFHGCQAGMQQEAYDLHRFRVKRDESYSCNKLGAFGTDLGAIACFFDQPWSRISANVQKPIQAILLNDTAFRLRALGRLTEALEPMQNGLRFAVDLIDWSKDSARYWSTESAKYACNLSDVKLTLGVVTEALKDAQDSLIYANQSGDFELKMAALSSYGHALHQAGNKVQAETSFREVEQGLKQMQQRLPAGYLFLLSIYDFHYCDLLLAASESVAWKITYSGDLHLPKNNVADHRVTLQAIYQRVRKIFDQNISRTSHLDTALDHLAFGRVVLYKAILANAKHGMPDTKYEVSRRELDSAVDYFRRSGNLDVLPLCLLSRAWLQFLEGKYTGTGSAQADLDEAWEIAERGPMKLHMADIHLYRARLFGNQQFKVSGLKYPWESPGADLEAAEKLINTCGYHRRDEELADAKRALLD</sequence>
<organism evidence="2 3">
    <name type="scientific">Nitrosomonas oligotropha</name>
    <dbReference type="NCBI Taxonomy" id="42354"/>
    <lineage>
        <taxon>Bacteria</taxon>
        <taxon>Pseudomonadati</taxon>
        <taxon>Pseudomonadota</taxon>
        <taxon>Betaproteobacteria</taxon>
        <taxon>Nitrosomonadales</taxon>
        <taxon>Nitrosomonadaceae</taxon>
        <taxon>Nitrosomonas</taxon>
    </lineage>
</organism>
<dbReference type="AlphaFoldDB" id="A0A2T5I188"/>
<dbReference type="InterPro" id="IPR011990">
    <property type="entry name" value="TPR-like_helical_dom_sf"/>
</dbReference>
<reference evidence="2 3" key="1">
    <citation type="submission" date="2018-04" db="EMBL/GenBank/DDBJ databases">
        <title>Active sludge and wastewater microbial communities from Klosterneuburg, Austria.</title>
        <authorList>
            <person name="Wagner M."/>
        </authorList>
    </citation>
    <scope>NUCLEOTIDE SEQUENCE [LARGE SCALE GENOMIC DNA]</scope>
    <source>
        <strain evidence="2 3">Nm49</strain>
    </source>
</reference>
<dbReference type="PROSITE" id="PS51534">
    <property type="entry name" value="SEFIR"/>
    <property type="match status" value="1"/>
</dbReference>
<gene>
    <name evidence="2" type="ORF">C8R26_10787</name>
</gene>
<dbReference type="EMBL" id="QAOI01000007">
    <property type="protein sequence ID" value="PTQ77600.1"/>
    <property type="molecule type" value="Genomic_DNA"/>
</dbReference>
<comment type="caution">
    <text evidence="2">The sequence shown here is derived from an EMBL/GenBank/DDBJ whole genome shotgun (WGS) entry which is preliminary data.</text>
</comment>
<accession>A0A2T5I188</accession>
<evidence type="ECO:0000313" key="3">
    <source>
        <dbReference type="Proteomes" id="UP000244128"/>
    </source>
</evidence>
<dbReference type="SUPFAM" id="SSF48452">
    <property type="entry name" value="TPR-like"/>
    <property type="match status" value="1"/>
</dbReference>
<evidence type="ECO:0000259" key="1">
    <source>
        <dbReference type="PROSITE" id="PS51534"/>
    </source>
</evidence>
<dbReference type="InterPro" id="IPR027417">
    <property type="entry name" value="P-loop_NTPase"/>
</dbReference>
<dbReference type="Gene3D" id="3.40.50.300">
    <property type="entry name" value="P-loop containing nucleotide triphosphate hydrolases"/>
    <property type="match status" value="1"/>
</dbReference>
<dbReference type="Gene3D" id="1.25.40.10">
    <property type="entry name" value="Tetratricopeptide repeat domain"/>
    <property type="match status" value="1"/>
</dbReference>
<proteinExistence type="predicted"/>
<dbReference type="RefSeq" id="WP_107802910.1">
    <property type="nucleotide sequence ID" value="NZ_QAOI01000007.1"/>
</dbReference>
<dbReference type="Pfam" id="PF08357">
    <property type="entry name" value="SEFIR"/>
    <property type="match status" value="1"/>
</dbReference>
<protein>
    <submittedName>
        <fullName evidence="2">SEFIR domain-containing protein</fullName>
    </submittedName>
</protein>
<name>A0A2T5I188_9PROT</name>
<evidence type="ECO:0000313" key="2">
    <source>
        <dbReference type="EMBL" id="PTQ77600.1"/>
    </source>
</evidence>
<dbReference type="InterPro" id="IPR035897">
    <property type="entry name" value="Toll_tir_struct_dom_sf"/>
</dbReference>
<dbReference type="InterPro" id="IPR013568">
    <property type="entry name" value="SEFIR_dom"/>
</dbReference>
<dbReference type="Proteomes" id="UP000244128">
    <property type="component" value="Unassembled WGS sequence"/>
</dbReference>
<dbReference type="SUPFAM" id="SSF52540">
    <property type="entry name" value="P-loop containing nucleoside triphosphate hydrolases"/>
    <property type="match status" value="1"/>
</dbReference>
<feature type="domain" description="SEFIR" evidence="1">
    <location>
        <begin position="1"/>
        <end position="138"/>
    </location>
</feature>